<organism evidence="1 2">
    <name type="scientific">Shewanella submarina</name>
    <dbReference type="NCBI Taxonomy" id="2016376"/>
    <lineage>
        <taxon>Bacteria</taxon>
        <taxon>Pseudomonadati</taxon>
        <taxon>Pseudomonadota</taxon>
        <taxon>Gammaproteobacteria</taxon>
        <taxon>Alteromonadales</taxon>
        <taxon>Shewanellaceae</taxon>
        <taxon>Shewanella</taxon>
    </lineage>
</organism>
<sequence>MSDNKAIFFSLKQFFVMTGIVEKVNIPNRFSVWYDKEFDLELMLPDEKLVDHEQSELLLNEVIEKLADKRDFDVDSFRFRLLNRYSDFLQVRSSGERILHGSINFSEGLDALNGLYGIIKSAANRSIKTKGKRKAVNDYLAGVNMLAPQAGSFIYKVELQLQGESDSHGEASFEQNFSLSRYINANLAIALARVSKKINSNDINYPSKLLCSGIDSTFCSNFLGLFSNNSDRLEFNFDWSFTEELPDNVPNKIEFNYSDRQKIERIEKLLSNSRSKKYVDLPAYIEKYSWPIDDEKGRVYLKLNMDGKDFTCYIETDSELYETLKAEHAKKQVSITCDLLVTSGKKTAIDILKLYSIRLNKNLEIELDK</sequence>
<protein>
    <submittedName>
        <fullName evidence="1">Uncharacterized protein</fullName>
    </submittedName>
</protein>
<evidence type="ECO:0000313" key="2">
    <source>
        <dbReference type="Proteomes" id="UP001595621"/>
    </source>
</evidence>
<reference evidence="2" key="1">
    <citation type="journal article" date="2019" name="Int. J. Syst. Evol. Microbiol.">
        <title>The Global Catalogue of Microorganisms (GCM) 10K type strain sequencing project: providing services to taxonomists for standard genome sequencing and annotation.</title>
        <authorList>
            <consortium name="The Broad Institute Genomics Platform"/>
            <consortium name="The Broad Institute Genome Sequencing Center for Infectious Disease"/>
            <person name="Wu L."/>
            <person name="Ma J."/>
        </authorList>
    </citation>
    <scope>NUCLEOTIDE SEQUENCE [LARGE SCALE GENOMIC DNA]</scope>
    <source>
        <strain evidence="2">KCTC 52277</strain>
    </source>
</reference>
<keyword evidence="2" id="KW-1185">Reference proteome</keyword>
<dbReference type="EMBL" id="JBHRTD010000015">
    <property type="protein sequence ID" value="MFC3139158.1"/>
    <property type="molecule type" value="Genomic_DNA"/>
</dbReference>
<proteinExistence type="predicted"/>
<evidence type="ECO:0000313" key="1">
    <source>
        <dbReference type="EMBL" id="MFC3139158.1"/>
    </source>
</evidence>
<accession>A0ABV7GC94</accession>
<gene>
    <name evidence="1" type="ORF">ACFOE0_13305</name>
</gene>
<dbReference type="Proteomes" id="UP001595621">
    <property type="component" value="Unassembled WGS sequence"/>
</dbReference>
<dbReference type="RefSeq" id="WP_248936766.1">
    <property type="nucleotide sequence ID" value="NZ_JAKILF010000006.1"/>
</dbReference>
<comment type="caution">
    <text evidence="1">The sequence shown here is derived from an EMBL/GenBank/DDBJ whole genome shotgun (WGS) entry which is preliminary data.</text>
</comment>
<name>A0ABV7GC94_9GAMM</name>